<reference evidence="4 5" key="1">
    <citation type="submission" date="2021-05" db="EMBL/GenBank/DDBJ databases">
        <title>Complete genome of Nocardioides aquaticus KCTC 9944T isolated from meromictic and hypersaline Ekho Lake, Antarctica.</title>
        <authorList>
            <person name="Hwang K."/>
            <person name="Kim K.M."/>
            <person name="Choe H."/>
        </authorList>
    </citation>
    <scope>NUCLEOTIDE SEQUENCE [LARGE SCALE GENOMIC DNA]</scope>
    <source>
        <strain evidence="4 5">KCTC 9944</strain>
    </source>
</reference>
<organism evidence="4 5">
    <name type="scientific">Nocardioides aquaticus</name>
    <dbReference type="NCBI Taxonomy" id="160826"/>
    <lineage>
        <taxon>Bacteria</taxon>
        <taxon>Bacillati</taxon>
        <taxon>Actinomycetota</taxon>
        <taxon>Actinomycetes</taxon>
        <taxon>Propionibacteriales</taxon>
        <taxon>Nocardioidaceae</taxon>
        <taxon>Nocardioides</taxon>
    </lineage>
</organism>
<proteinExistence type="inferred from homology"/>
<dbReference type="RefSeq" id="WP_214056415.1">
    <property type="nucleotide sequence ID" value="NZ_BAAAHS010000099.1"/>
</dbReference>
<dbReference type="PANTHER" id="PTHR43248:SF2">
    <property type="entry name" value="PROLYL AMINOPEPTIDASE"/>
    <property type="match status" value="1"/>
</dbReference>
<dbReference type="PRINTS" id="PR00793">
    <property type="entry name" value="PROAMNOPTASE"/>
</dbReference>
<dbReference type="EMBL" id="CP075371">
    <property type="protein sequence ID" value="QVT80961.1"/>
    <property type="molecule type" value="Genomic_DNA"/>
</dbReference>
<evidence type="ECO:0000313" key="4">
    <source>
        <dbReference type="EMBL" id="QVT80961.1"/>
    </source>
</evidence>
<dbReference type="InterPro" id="IPR051601">
    <property type="entry name" value="Serine_prot/Carboxylest_S33"/>
</dbReference>
<name>A0ABX8EKG1_9ACTN</name>
<keyword evidence="5" id="KW-1185">Reference proteome</keyword>
<dbReference type="SUPFAM" id="SSF53474">
    <property type="entry name" value="alpha/beta-Hydrolases"/>
    <property type="match status" value="1"/>
</dbReference>
<comment type="similarity">
    <text evidence="1">Belongs to the peptidase S33 family.</text>
</comment>
<dbReference type="EC" id="3.4.11.5" evidence="4"/>
<dbReference type="Proteomes" id="UP000679307">
    <property type="component" value="Chromosome"/>
</dbReference>
<evidence type="ECO:0000256" key="2">
    <source>
        <dbReference type="ARBA" id="ARBA00022801"/>
    </source>
</evidence>
<dbReference type="GO" id="GO:0004177">
    <property type="term" value="F:aminopeptidase activity"/>
    <property type="evidence" value="ECO:0007669"/>
    <property type="project" value="UniProtKB-KW"/>
</dbReference>
<gene>
    <name evidence="4" type="primary">pip</name>
    <name evidence="4" type="ORF">ENKNEFLB_03362</name>
</gene>
<evidence type="ECO:0000313" key="5">
    <source>
        <dbReference type="Proteomes" id="UP000679307"/>
    </source>
</evidence>
<protein>
    <submittedName>
        <fullName evidence="4">Proline iminopeptidase</fullName>
        <ecNumber evidence="4">3.4.11.5</ecNumber>
    </submittedName>
</protein>
<evidence type="ECO:0000256" key="1">
    <source>
        <dbReference type="ARBA" id="ARBA00010088"/>
    </source>
</evidence>
<evidence type="ECO:0000259" key="3">
    <source>
        <dbReference type="Pfam" id="PF00561"/>
    </source>
</evidence>
<keyword evidence="4" id="KW-0645">Protease</keyword>
<dbReference type="PANTHER" id="PTHR43248">
    <property type="entry name" value="2-SUCCINYL-6-HYDROXY-2,4-CYCLOHEXADIENE-1-CARBOXYLATE SYNTHASE"/>
    <property type="match status" value="1"/>
</dbReference>
<accession>A0ABX8EKG1</accession>
<feature type="domain" description="AB hydrolase-1" evidence="3">
    <location>
        <begin position="47"/>
        <end position="198"/>
    </location>
</feature>
<dbReference type="Gene3D" id="3.40.50.1820">
    <property type="entry name" value="alpha/beta hydrolase"/>
    <property type="match status" value="1"/>
</dbReference>
<dbReference type="InterPro" id="IPR029058">
    <property type="entry name" value="AB_hydrolase_fold"/>
</dbReference>
<dbReference type="Pfam" id="PF00561">
    <property type="entry name" value="Abhydrolase_1"/>
    <property type="match status" value="1"/>
</dbReference>
<keyword evidence="2 4" id="KW-0378">Hydrolase</keyword>
<dbReference type="InterPro" id="IPR000073">
    <property type="entry name" value="AB_hydrolase_1"/>
</dbReference>
<sequence length="409" mass="44796">MDQRGLVIHEHRITVPLDHDHPGDGPGETLEVFARVVAAPDGGDRPYLLFLQGGPGQEAPRPVHDPATPGWLPRALADYRVVMLDQRGTGLSTPYGGPGPDPAADAARLTHLRADSIVRDAECLREHLGAERWSVLGQSFGGFCVLHYLSTAAGSLTEAFVTGGLSPVGRRPEDVYAATWEVQLALDARYHRQFPGDRDRLARLLDRCDAGEVLTPAGHPVSRRLMRTVGNALGMDGGAEKVHHLLERDHRSPAFRHDLAAAFPFQARNPLYALVHESSYADGHPTSWAAHRTAPAEATAPDSLVLSGEHLFPWHFTDDAALAPWREVADLLADHPWPRLYDADALRTADVPVAAAVYADDPFVVRGFSEETAALLPRGRTWLTNEYLHNGLRDPRVLDRLIDLTRGRA</sequence>
<dbReference type="InterPro" id="IPR002410">
    <property type="entry name" value="Peptidase_S33"/>
</dbReference>
<keyword evidence="4" id="KW-0031">Aminopeptidase</keyword>